<gene>
    <name evidence="1" type="ORF">JOB18_038401</name>
</gene>
<reference evidence="1 2" key="1">
    <citation type="journal article" date="2021" name="Sci. Rep.">
        <title>Chromosome anchoring in Senegalese sole (Solea senegalensis) reveals sex-associated markers and genome rearrangements in flatfish.</title>
        <authorList>
            <person name="Guerrero-Cozar I."/>
            <person name="Gomez-Garrido J."/>
            <person name="Berbel C."/>
            <person name="Martinez-Blanch J.F."/>
            <person name="Alioto T."/>
            <person name="Claros M.G."/>
            <person name="Gagnaire P.A."/>
            <person name="Manchado M."/>
        </authorList>
    </citation>
    <scope>NUCLEOTIDE SEQUENCE [LARGE SCALE GENOMIC DNA]</scope>
    <source>
        <strain evidence="1">Sse05_10M</strain>
    </source>
</reference>
<keyword evidence="2" id="KW-1185">Reference proteome</keyword>
<dbReference type="AlphaFoldDB" id="A0AAV6STT1"/>
<dbReference type="Proteomes" id="UP000693946">
    <property type="component" value="Linkage Group LG11"/>
</dbReference>
<comment type="caution">
    <text evidence="1">The sequence shown here is derived from an EMBL/GenBank/DDBJ whole genome shotgun (WGS) entry which is preliminary data.</text>
</comment>
<dbReference type="EMBL" id="JAGKHQ010000003">
    <property type="protein sequence ID" value="KAG7520901.1"/>
    <property type="molecule type" value="Genomic_DNA"/>
</dbReference>
<sequence>MFGLHRVISDWTSYRRMRLVANLNNSKSRQDHLDIKLQQQTQGHCGIRASCFKPCTCKKTWSILQSLCVQQAKSACLFRIMSYFFTELGFIHKPGCGSD</sequence>
<name>A0AAV6STT1_SOLSE</name>
<accession>A0AAV6STT1</accession>
<evidence type="ECO:0000313" key="1">
    <source>
        <dbReference type="EMBL" id="KAG7520901.1"/>
    </source>
</evidence>
<proteinExistence type="predicted"/>
<evidence type="ECO:0000313" key="2">
    <source>
        <dbReference type="Proteomes" id="UP000693946"/>
    </source>
</evidence>
<protein>
    <submittedName>
        <fullName evidence="1">Uncharacterized protein</fullName>
    </submittedName>
</protein>
<organism evidence="1 2">
    <name type="scientific">Solea senegalensis</name>
    <name type="common">Senegalese sole</name>
    <dbReference type="NCBI Taxonomy" id="28829"/>
    <lineage>
        <taxon>Eukaryota</taxon>
        <taxon>Metazoa</taxon>
        <taxon>Chordata</taxon>
        <taxon>Craniata</taxon>
        <taxon>Vertebrata</taxon>
        <taxon>Euteleostomi</taxon>
        <taxon>Actinopterygii</taxon>
        <taxon>Neopterygii</taxon>
        <taxon>Teleostei</taxon>
        <taxon>Neoteleostei</taxon>
        <taxon>Acanthomorphata</taxon>
        <taxon>Carangaria</taxon>
        <taxon>Pleuronectiformes</taxon>
        <taxon>Pleuronectoidei</taxon>
        <taxon>Soleidae</taxon>
        <taxon>Solea</taxon>
    </lineage>
</organism>